<feature type="region of interest" description="Disordered" evidence="1">
    <location>
        <begin position="1"/>
        <end position="28"/>
    </location>
</feature>
<dbReference type="Proteomes" id="UP000314294">
    <property type="component" value="Unassembled WGS sequence"/>
</dbReference>
<comment type="caution">
    <text evidence="2">The sequence shown here is derived from an EMBL/GenBank/DDBJ whole genome shotgun (WGS) entry which is preliminary data.</text>
</comment>
<dbReference type="OrthoDB" id="10660223at2759"/>
<sequence length="190" mass="18797">MSPLGRGGSSQCRNTQSSLPSQVTGPEDELGGAAALHLPVAGVDVDAVHRERLQAGDLQLALRHGLLREIKLPVGRLQVGRGAAVARGLGRLDGGAVGVQPVAAGLSGVGDAVEISAPAIWRPAGERKGTEASAASASRSSTDLGQGQQGPLSGPSGSGLVGLVSSSWSPTPMAAILMGIFSSGGRGGGR</sequence>
<gene>
    <name evidence="2" type="ORF">EYF80_025758</name>
</gene>
<proteinExistence type="predicted"/>
<feature type="compositionally biased region" description="Polar residues" evidence="1">
    <location>
        <begin position="9"/>
        <end position="24"/>
    </location>
</feature>
<name>A0A4Z2HFG2_9TELE</name>
<evidence type="ECO:0000313" key="3">
    <source>
        <dbReference type="Proteomes" id="UP000314294"/>
    </source>
</evidence>
<dbReference type="AlphaFoldDB" id="A0A4Z2HFG2"/>
<organism evidence="2 3">
    <name type="scientific">Liparis tanakae</name>
    <name type="common">Tanaka's snailfish</name>
    <dbReference type="NCBI Taxonomy" id="230148"/>
    <lineage>
        <taxon>Eukaryota</taxon>
        <taxon>Metazoa</taxon>
        <taxon>Chordata</taxon>
        <taxon>Craniata</taxon>
        <taxon>Vertebrata</taxon>
        <taxon>Euteleostomi</taxon>
        <taxon>Actinopterygii</taxon>
        <taxon>Neopterygii</taxon>
        <taxon>Teleostei</taxon>
        <taxon>Neoteleostei</taxon>
        <taxon>Acanthomorphata</taxon>
        <taxon>Eupercaria</taxon>
        <taxon>Perciformes</taxon>
        <taxon>Cottioidei</taxon>
        <taxon>Cottales</taxon>
        <taxon>Liparidae</taxon>
        <taxon>Liparis</taxon>
    </lineage>
</organism>
<protein>
    <submittedName>
        <fullName evidence="2">Uncharacterized protein</fullName>
    </submittedName>
</protein>
<feature type="compositionally biased region" description="Low complexity" evidence="1">
    <location>
        <begin position="132"/>
        <end position="155"/>
    </location>
</feature>
<accession>A0A4Z2HFG2</accession>
<feature type="region of interest" description="Disordered" evidence="1">
    <location>
        <begin position="124"/>
        <end position="158"/>
    </location>
</feature>
<keyword evidence="3" id="KW-1185">Reference proteome</keyword>
<evidence type="ECO:0000313" key="2">
    <source>
        <dbReference type="EMBL" id="TNN64035.1"/>
    </source>
</evidence>
<evidence type="ECO:0000256" key="1">
    <source>
        <dbReference type="SAM" id="MobiDB-lite"/>
    </source>
</evidence>
<reference evidence="2 3" key="1">
    <citation type="submission" date="2019-03" db="EMBL/GenBank/DDBJ databases">
        <title>First draft genome of Liparis tanakae, snailfish: a comprehensive survey of snailfish specific genes.</title>
        <authorList>
            <person name="Kim W."/>
            <person name="Song I."/>
            <person name="Jeong J.-H."/>
            <person name="Kim D."/>
            <person name="Kim S."/>
            <person name="Ryu S."/>
            <person name="Song J.Y."/>
            <person name="Lee S.K."/>
        </authorList>
    </citation>
    <scope>NUCLEOTIDE SEQUENCE [LARGE SCALE GENOMIC DNA]</scope>
    <source>
        <tissue evidence="2">Muscle</tissue>
    </source>
</reference>
<dbReference type="EMBL" id="SRLO01000260">
    <property type="protein sequence ID" value="TNN64035.1"/>
    <property type="molecule type" value="Genomic_DNA"/>
</dbReference>